<dbReference type="EMBL" id="CP003653">
    <property type="protein sequence ID" value="AFZ36008.1"/>
    <property type="molecule type" value="Genomic_DNA"/>
</dbReference>
<dbReference type="OrthoDB" id="580965at2"/>
<dbReference type="RefSeq" id="WP_015193676.1">
    <property type="nucleotide sequence ID" value="NC_019748.1"/>
</dbReference>
<dbReference type="HOGENOM" id="CLU_629843_0_0_3"/>
<dbReference type="PATRIC" id="fig|111780.3.peg.2574"/>
<name>K9XTY0_STAC7</name>
<dbReference type="Proteomes" id="UP000010473">
    <property type="component" value="Chromosome"/>
</dbReference>
<organism evidence="1 2">
    <name type="scientific">Stanieria cyanosphaera (strain ATCC 29371 / PCC 7437)</name>
    <dbReference type="NCBI Taxonomy" id="111780"/>
    <lineage>
        <taxon>Bacteria</taxon>
        <taxon>Bacillati</taxon>
        <taxon>Cyanobacteriota</taxon>
        <taxon>Cyanophyceae</taxon>
        <taxon>Pleurocapsales</taxon>
        <taxon>Dermocarpellaceae</taxon>
        <taxon>Stanieria</taxon>
    </lineage>
</organism>
<dbReference type="KEGG" id="scs:Sta7437_2474"/>
<evidence type="ECO:0000313" key="2">
    <source>
        <dbReference type="Proteomes" id="UP000010473"/>
    </source>
</evidence>
<gene>
    <name evidence="1" type="ordered locus">Sta7437_2474</name>
</gene>
<sequence length="426" mass="50667">MVKSNLNFTWQELNQEKAILYEYFRQYLSNQSPTEVLDEFRCLFIEGRSKQLNAREALEKIVFSQQGQEKFDYIINHCCHIIINYWSNKPELQEFIPRLIDIFNSVNPQINYYDRRKKRLLKLVCDFKNTEQYLKLTRLVELLSSSQTIDLSNNKNVGDLAKRYFYLYKDLLLGDEHSQEEKKMIREIRKNNQKCFEFQLSQHIIYRARLVQIARARQISQGAGRIIRRVNNPTLLSEKDLKIAIKQYMGKINQEGTIWQSAQKFLTENKFRRSYREYHRDLYRYLINSISPKQEDYQFANKLKQIFNQIKSPSNSPELTDVAMLSTCRQLLKYLVAATYKQPEHYQFIELVKCLGTVQTITLLIKIVLICPQAKPDLEKRFAILFTHYQSYKLTEVPWLVKSLEHLLVAFSIYFGKIDLSIAKII</sequence>
<protein>
    <submittedName>
        <fullName evidence="1">Uncharacterized protein</fullName>
    </submittedName>
</protein>
<keyword evidence="2" id="KW-1185">Reference proteome</keyword>
<accession>K9XTY0</accession>
<dbReference type="AlphaFoldDB" id="K9XTY0"/>
<dbReference type="STRING" id="111780.Sta7437_2474"/>
<dbReference type="eggNOG" id="COG1672">
    <property type="taxonomic scope" value="Bacteria"/>
</dbReference>
<evidence type="ECO:0000313" key="1">
    <source>
        <dbReference type="EMBL" id="AFZ36008.1"/>
    </source>
</evidence>
<reference evidence="2" key="1">
    <citation type="journal article" date="2013" name="Proc. Natl. Acad. Sci. U.S.A.">
        <title>Improving the coverage of the cyanobacterial phylum using diversity-driven genome sequencing.</title>
        <authorList>
            <person name="Shih P.M."/>
            <person name="Wu D."/>
            <person name="Latifi A."/>
            <person name="Axen S.D."/>
            <person name="Fewer D.P."/>
            <person name="Talla E."/>
            <person name="Calteau A."/>
            <person name="Cai F."/>
            <person name="Tandeau de Marsac N."/>
            <person name="Rippka R."/>
            <person name="Herdman M."/>
            <person name="Sivonen K."/>
            <person name="Coursin T."/>
            <person name="Laurent T."/>
            <person name="Goodwin L."/>
            <person name="Nolan M."/>
            <person name="Davenport K.W."/>
            <person name="Han C.S."/>
            <person name="Rubin E.M."/>
            <person name="Eisen J.A."/>
            <person name="Woyke T."/>
            <person name="Gugger M."/>
            <person name="Kerfeld C.A."/>
        </authorList>
    </citation>
    <scope>NUCLEOTIDE SEQUENCE [LARGE SCALE GENOMIC DNA]</scope>
    <source>
        <strain evidence="2">ATCC 29371 / PCC 7437</strain>
    </source>
</reference>
<proteinExistence type="predicted"/>